<evidence type="ECO:0000313" key="3">
    <source>
        <dbReference type="Proteomes" id="UP000238312"/>
    </source>
</evidence>
<keyword evidence="3" id="KW-1185">Reference proteome</keyword>
<sequence length="276" mass="29370">MAARVTALTYYPIKGCAGVTAEEVTLTPAGLAHDRSFMVVDEEGVFMSQRRDPRMSLIRPEIGDGGARLRLRAPGIEDLDLDVDVSGARERVELFGTPYLGIDQGPAAGRWLTHVLGQPSRLVRVPPEHHRVTSGRTPGTAGFSDSGAVLVVSCASLGLLNRRLADRGEDPLPVSRFRPNIVVDGWDDPHTEDRAYAVTIGAAELGYAKIAIRCVVTTIDQESGTKAGHEPLRTLAGYRRAAKGGVAFGAKYSVVTTGAVAVGDTVRVTAWGASEL</sequence>
<dbReference type="OrthoDB" id="9793178at2"/>
<organism evidence="2 3">
    <name type="scientific">Nonomuraea fuscirosea</name>
    <dbReference type="NCBI Taxonomy" id="1291556"/>
    <lineage>
        <taxon>Bacteria</taxon>
        <taxon>Bacillati</taxon>
        <taxon>Actinomycetota</taxon>
        <taxon>Actinomycetes</taxon>
        <taxon>Streptosporangiales</taxon>
        <taxon>Streptosporangiaceae</taxon>
        <taxon>Nonomuraea</taxon>
    </lineage>
</organism>
<dbReference type="Pfam" id="PF03473">
    <property type="entry name" value="MOSC"/>
    <property type="match status" value="1"/>
</dbReference>
<accession>A0A2T0N5F8</accession>
<dbReference type="InterPro" id="IPR005302">
    <property type="entry name" value="MoCF_Sase_C"/>
</dbReference>
<proteinExistence type="predicted"/>
<protein>
    <recommendedName>
        <fullName evidence="1">MOSC domain-containing protein</fullName>
    </recommendedName>
</protein>
<dbReference type="PROSITE" id="PS51340">
    <property type="entry name" value="MOSC"/>
    <property type="match status" value="1"/>
</dbReference>
<dbReference type="InterPro" id="IPR005303">
    <property type="entry name" value="MOCOS_middle"/>
</dbReference>
<reference evidence="2 3" key="1">
    <citation type="submission" date="2018-03" db="EMBL/GenBank/DDBJ databases">
        <title>Genomic Encyclopedia of Type Strains, Phase III (KMG-III): the genomes of soil and plant-associated and newly described type strains.</title>
        <authorList>
            <person name="Whitman W."/>
        </authorList>
    </citation>
    <scope>NUCLEOTIDE SEQUENCE [LARGE SCALE GENOMIC DNA]</scope>
    <source>
        <strain evidence="2 3">CGMCC 4.7104</strain>
    </source>
</reference>
<name>A0A2T0N5F8_9ACTN</name>
<dbReference type="PANTHER" id="PTHR14237:SF19">
    <property type="entry name" value="MITOCHONDRIAL AMIDOXIME REDUCING COMPONENT 1"/>
    <property type="match status" value="1"/>
</dbReference>
<evidence type="ECO:0000259" key="1">
    <source>
        <dbReference type="PROSITE" id="PS51340"/>
    </source>
</evidence>
<evidence type="ECO:0000313" key="2">
    <source>
        <dbReference type="EMBL" id="PRX67585.1"/>
    </source>
</evidence>
<comment type="caution">
    <text evidence="2">The sequence shown here is derived from an EMBL/GenBank/DDBJ whole genome shotgun (WGS) entry which is preliminary data.</text>
</comment>
<dbReference type="RefSeq" id="WP_106237766.1">
    <property type="nucleotide sequence ID" value="NZ_PVNG01000004.1"/>
</dbReference>
<dbReference type="GO" id="GO:0030151">
    <property type="term" value="F:molybdenum ion binding"/>
    <property type="evidence" value="ECO:0007669"/>
    <property type="project" value="InterPro"/>
</dbReference>
<dbReference type="Proteomes" id="UP000238312">
    <property type="component" value="Unassembled WGS sequence"/>
</dbReference>
<dbReference type="GO" id="GO:0003824">
    <property type="term" value="F:catalytic activity"/>
    <property type="evidence" value="ECO:0007669"/>
    <property type="project" value="InterPro"/>
</dbReference>
<dbReference type="EMBL" id="PVNG01000004">
    <property type="protein sequence ID" value="PRX67585.1"/>
    <property type="molecule type" value="Genomic_DNA"/>
</dbReference>
<dbReference type="GO" id="GO:0030170">
    <property type="term" value="F:pyridoxal phosphate binding"/>
    <property type="evidence" value="ECO:0007669"/>
    <property type="project" value="InterPro"/>
</dbReference>
<dbReference type="InterPro" id="IPR011037">
    <property type="entry name" value="Pyrv_Knase-like_insert_dom_sf"/>
</dbReference>
<feature type="domain" description="MOSC" evidence="1">
    <location>
        <begin position="120"/>
        <end position="269"/>
    </location>
</feature>
<gene>
    <name evidence="2" type="ORF">B0I32_104342</name>
</gene>
<dbReference type="PANTHER" id="PTHR14237">
    <property type="entry name" value="MOLYBDOPTERIN COFACTOR SULFURASE MOSC"/>
    <property type="match status" value="1"/>
</dbReference>
<dbReference type="SUPFAM" id="SSF141673">
    <property type="entry name" value="MOSC N-terminal domain-like"/>
    <property type="match status" value="1"/>
</dbReference>
<dbReference type="Pfam" id="PF03476">
    <property type="entry name" value="MOSC_N"/>
    <property type="match status" value="1"/>
</dbReference>
<dbReference type="AlphaFoldDB" id="A0A2T0N5F8"/>
<dbReference type="SUPFAM" id="SSF50800">
    <property type="entry name" value="PK beta-barrel domain-like"/>
    <property type="match status" value="1"/>
</dbReference>